<comment type="caution">
    <text evidence="1">The sequence shown here is derived from an EMBL/GenBank/DDBJ whole genome shotgun (WGS) entry which is preliminary data.</text>
</comment>
<reference evidence="1 2" key="1">
    <citation type="submission" date="2022-01" db="EMBL/GenBank/DDBJ databases">
        <title>Whole genome-based taxonomy of the Shewanellaceae.</title>
        <authorList>
            <person name="Martin-Rodriguez A.J."/>
        </authorList>
    </citation>
    <scope>NUCLEOTIDE SEQUENCE [LARGE SCALE GENOMIC DNA]</scope>
    <source>
        <strain evidence="1 2">DSM 17177</strain>
    </source>
</reference>
<proteinExistence type="predicted"/>
<protein>
    <recommendedName>
        <fullName evidence="3">Ig-like domain-containing protein</fullName>
    </recommendedName>
</protein>
<evidence type="ECO:0000313" key="1">
    <source>
        <dbReference type="EMBL" id="MCL1126302.1"/>
    </source>
</evidence>
<dbReference type="EMBL" id="JAKIKS010000082">
    <property type="protein sequence ID" value="MCL1126302.1"/>
    <property type="molecule type" value="Genomic_DNA"/>
</dbReference>
<evidence type="ECO:0008006" key="3">
    <source>
        <dbReference type="Google" id="ProtNLM"/>
    </source>
</evidence>
<organism evidence="1 2">
    <name type="scientific">Shewanella surugensis</name>
    <dbReference type="NCBI Taxonomy" id="212020"/>
    <lineage>
        <taxon>Bacteria</taxon>
        <taxon>Pseudomonadati</taxon>
        <taxon>Pseudomonadota</taxon>
        <taxon>Gammaproteobacteria</taxon>
        <taxon>Alteromonadales</taxon>
        <taxon>Shewanellaceae</taxon>
        <taxon>Shewanella</taxon>
    </lineage>
</organism>
<dbReference type="RefSeq" id="WP_248941691.1">
    <property type="nucleotide sequence ID" value="NZ_JAKIKS010000082.1"/>
</dbReference>
<keyword evidence="2" id="KW-1185">Reference proteome</keyword>
<gene>
    <name evidence="1" type="ORF">L2764_17895</name>
</gene>
<sequence length="912" mass="99714">MEFNALIQSISGSLFKNVTTLISHVAIKMGLAFCLLLSSNVFAIQCNNMGETPSETFDILENSSQYKEFWNARLYLEYRDDPKIDNGYARLHYVNVTVCTLSGTRVNYKDLPTADSRPGNIKIDSTLLTGSHSSYIIQYRYSYTIGALDQWDKMWEKTFTQSAIKRVNVYKNQNPSVELSTSTISVNLGETAEVTVTAKDNEGKLDGDLTLTVPSDWEVSRQPCASTTEFKHECLYKITPPNKASSLGTKDFMAKVLDKMNLPASKSGTITVSETNKVPEFTQAKISKTTIGIDQSVTLTAKAKDSNVDPAKRLNGIKWCYSESDSTAQCKEIVKSTPKGEKCYVSDDLSTASCEYTKTFTNSGVYTLWAVASDPHSTVKSDKKTLTVDAPPVVTFTTSGRFSLGSKVNFTATAVDDNLKYLKLCYVKEGQGKTTCPNEIKLCDPNASQQTVCEEKNFLLDPDDFEITQYDFYALASDGINPAVHQSSIENIIGSYTVSVPDVTASSNVPGVMANVSGTYHKLNADNIAISSIVLYVNDVQQQIITDVNSSTVFAFDYALPSITQPIFEFKLIDSEGVAVWSQPFTYTVDLTHPPIVAPIVSHNAGSTNTDGRIALTATPVGNATQYEWYKYQTCPTNEQEGNSLGSTLNPSHTVIKNYEDNGQYCYCAQAKNSNGPGPIGFGNACAQVTLEVPDYVPGLTRFSPNLSLSQNSSYQLEWLNTNKGARSFKVERQLGHADTSQAWQTLYVGANTQLLISTITVPNVSVAGLEAGDVSYRVTACNSDNVCEAGQIITVNHQVPYLHEAEFVEAASSANFEVNQAEIIFEGLGLQGIDTANIQLRNTGETVTLAVYQQAGDGHSRYRLRPTPRVIKGLDNGGLRLQVSTLIGSATIEFNTQGSSDRANIDLINKR</sequence>
<accession>A0ABT0LF18</accession>
<evidence type="ECO:0000313" key="2">
    <source>
        <dbReference type="Proteomes" id="UP001203423"/>
    </source>
</evidence>
<name>A0ABT0LF18_9GAMM</name>
<dbReference type="Proteomes" id="UP001203423">
    <property type="component" value="Unassembled WGS sequence"/>
</dbReference>